<feature type="transmembrane region" description="Helical" evidence="6">
    <location>
        <begin position="201"/>
        <end position="223"/>
    </location>
</feature>
<evidence type="ECO:0000256" key="1">
    <source>
        <dbReference type="ARBA" id="ARBA00004141"/>
    </source>
</evidence>
<dbReference type="PANTHER" id="PTHR13439:SF0">
    <property type="entry name" value="TOPOISOMERASE I DAMAGE AFFECTED PROTEIN 4"/>
    <property type="match status" value="1"/>
</dbReference>
<keyword evidence="9" id="KW-1185">Reference proteome</keyword>
<dbReference type="GO" id="GO:0055088">
    <property type="term" value="P:lipid homeostasis"/>
    <property type="evidence" value="ECO:0007669"/>
    <property type="project" value="TreeGrafter"/>
</dbReference>
<dbReference type="GO" id="GO:0005783">
    <property type="term" value="C:endoplasmic reticulum"/>
    <property type="evidence" value="ECO:0007669"/>
    <property type="project" value="TreeGrafter"/>
</dbReference>
<proteinExistence type="predicted"/>
<keyword evidence="3 6" id="KW-1133">Transmembrane helix</keyword>
<dbReference type="PROSITE" id="PS50922">
    <property type="entry name" value="TLC"/>
    <property type="match status" value="1"/>
</dbReference>
<sequence length="281" mass="31451">MASVIYTLLPASAVPLHDAISQALGPTFGAWGLAKLTDHWAVLVLSLLACIAIFALSEACSPVLFPNTFKGLTGFQKINWHIHSVSFVHSVLSLYLNYQLINDPTLTHDPVRGFSTRFGDVTAVSAGYFLWDAYVCIKYIRQTGPGFAIHGVIAFIACILSYAPFIAMYGPMFMMVELSTPFLNIHWFMDKIGLTGSLAQLVNGIILLGTFFYARILYCPYSVSRLYLDLYRHWGRFNPMLGYIYIAQSATLTVLNVYWFSKMITALRSRFAPEAKVKKVE</sequence>
<reference evidence="8" key="1">
    <citation type="submission" date="2022-07" db="EMBL/GenBank/DDBJ databases">
        <title>Phylogenomic reconstructions and comparative analyses of Kickxellomycotina fungi.</title>
        <authorList>
            <person name="Reynolds N.K."/>
            <person name="Stajich J.E."/>
            <person name="Barry K."/>
            <person name="Grigoriev I.V."/>
            <person name="Crous P."/>
            <person name="Smith M.E."/>
        </authorList>
    </citation>
    <scope>NUCLEOTIDE SEQUENCE</scope>
    <source>
        <strain evidence="8">RSA 861</strain>
    </source>
</reference>
<evidence type="ECO:0000256" key="2">
    <source>
        <dbReference type="ARBA" id="ARBA00022692"/>
    </source>
</evidence>
<protein>
    <recommendedName>
        <fullName evidence="7">TLC domain-containing protein</fullName>
    </recommendedName>
</protein>
<feature type="domain" description="TLC" evidence="7">
    <location>
        <begin position="75"/>
        <end position="272"/>
    </location>
</feature>
<dbReference type="EMBL" id="JANBPT010001686">
    <property type="protein sequence ID" value="KAJ1905804.1"/>
    <property type="molecule type" value="Genomic_DNA"/>
</dbReference>
<comment type="subcellular location">
    <subcellularLocation>
        <location evidence="1">Membrane</location>
        <topology evidence="1">Multi-pass membrane protein</topology>
    </subcellularLocation>
</comment>
<evidence type="ECO:0000313" key="8">
    <source>
        <dbReference type="EMBL" id="KAJ1905804.1"/>
    </source>
</evidence>
<dbReference type="InterPro" id="IPR050846">
    <property type="entry name" value="TLCD"/>
</dbReference>
<dbReference type="AlphaFoldDB" id="A0A9W7ZMM5"/>
<feature type="transmembrane region" description="Helical" evidence="6">
    <location>
        <begin position="39"/>
        <end position="57"/>
    </location>
</feature>
<evidence type="ECO:0000256" key="5">
    <source>
        <dbReference type="PROSITE-ProRule" id="PRU00205"/>
    </source>
</evidence>
<evidence type="ECO:0000256" key="4">
    <source>
        <dbReference type="ARBA" id="ARBA00023136"/>
    </source>
</evidence>
<dbReference type="Pfam" id="PF03798">
    <property type="entry name" value="TRAM_LAG1_CLN8"/>
    <property type="match status" value="1"/>
</dbReference>
<dbReference type="GO" id="GO:0016020">
    <property type="term" value="C:membrane"/>
    <property type="evidence" value="ECO:0007669"/>
    <property type="project" value="UniProtKB-SubCell"/>
</dbReference>
<name>A0A9W7ZMM5_9FUNG</name>
<evidence type="ECO:0000259" key="7">
    <source>
        <dbReference type="PROSITE" id="PS50922"/>
    </source>
</evidence>
<gene>
    <name evidence="8" type="ORF">IWQ60_012204</name>
</gene>
<accession>A0A9W7ZMM5</accession>
<organism evidence="8 9">
    <name type="scientific">Tieghemiomyces parasiticus</name>
    <dbReference type="NCBI Taxonomy" id="78921"/>
    <lineage>
        <taxon>Eukaryota</taxon>
        <taxon>Fungi</taxon>
        <taxon>Fungi incertae sedis</taxon>
        <taxon>Zoopagomycota</taxon>
        <taxon>Kickxellomycotina</taxon>
        <taxon>Dimargaritomycetes</taxon>
        <taxon>Dimargaritales</taxon>
        <taxon>Dimargaritaceae</taxon>
        <taxon>Tieghemiomyces</taxon>
    </lineage>
</organism>
<dbReference type="Proteomes" id="UP001150569">
    <property type="component" value="Unassembled WGS sequence"/>
</dbReference>
<dbReference type="PANTHER" id="PTHR13439">
    <property type="entry name" value="CT120 PROTEIN"/>
    <property type="match status" value="1"/>
</dbReference>
<dbReference type="OrthoDB" id="10266980at2759"/>
<feature type="transmembrane region" description="Helical" evidence="6">
    <location>
        <begin position="243"/>
        <end position="261"/>
    </location>
</feature>
<keyword evidence="2 5" id="KW-0812">Transmembrane</keyword>
<dbReference type="InterPro" id="IPR006634">
    <property type="entry name" value="TLC-dom"/>
</dbReference>
<evidence type="ECO:0000256" key="6">
    <source>
        <dbReference type="SAM" id="Phobius"/>
    </source>
</evidence>
<evidence type="ECO:0000256" key="3">
    <source>
        <dbReference type="ARBA" id="ARBA00022989"/>
    </source>
</evidence>
<evidence type="ECO:0000313" key="9">
    <source>
        <dbReference type="Proteomes" id="UP001150569"/>
    </source>
</evidence>
<comment type="caution">
    <text evidence="8">The sequence shown here is derived from an EMBL/GenBank/DDBJ whole genome shotgun (WGS) entry which is preliminary data.</text>
</comment>
<keyword evidence="4 5" id="KW-0472">Membrane</keyword>
<dbReference type="SMART" id="SM00724">
    <property type="entry name" value="TLC"/>
    <property type="match status" value="1"/>
</dbReference>
<feature type="transmembrane region" description="Helical" evidence="6">
    <location>
        <begin position="147"/>
        <end position="166"/>
    </location>
</feature>